<dbReference type="CTD" id="25349118"/>
<dbReference type="InterPro" id="IPR018305">
    <property type="entry name" value="Ribosomal_m50"/>
</dbReference>
<keyword evidence="3" id="KW-0689">Ribosomal protein</keyword>
<accession>W2TH74</accession>
<evidence type="ECO:0000313" key="8">
    <source>
        <dbReference type="EMBL" id="ETN80541.1"/>
    </source>
</evidence>
<evidence type="ECO:0000256" key="5">
    <source>
        <dbReference type="ARBA" id="ARBA00023274"/>
    </source>
</evidence>
<dbReference type="PANTHER" id="PTHR31542:SF1">
    <property type="entry name" value="LARGE RIBOSOMAL SUBUNIT PROTEIN ML50"/>
    <property type="match status" value="1"/>
</dbReference>
<keyword evidence="4" id="KW-0496">Mitochondrion</keyword>
<evidence type="ECO:0000256" key="2">
    <source>
        <dbReference type="ARBA" id="ARBA00008860"/>
    </source>
</evidence>
<proteinExistence type="inferred from homology"/>
<comment type="subcellular location">
    <subcellularLocation>
        <location evidence="1">Mitochondrion</location>
    </subcellularLocation>
</comment>
<sequence>MRVSAVTYVRARSFLSSLFGKSKSTSEGDATKLTKQQQEKLLTILPGLRTDAPKSKREEEVGSYEAADILDYQLDMDSIRARGLLKYRYNYEPSVNVRDTVLKTAREIFPAKDEGPSDIPQIQLTDNTLKAKIITTLSEKMRHCPTNARLMHIKSVQDLIDFYEEPVKNITEYTKLARQESKPMNIYMLENARRFHPEDIDAWHGGITAFPGSGGKVISLRNKRLLRQFQPKADWYDYEDQTFDYNRPDKDMPWDSEIARRMDRYPEKRFDLKSRQFIRSK</sequence>
<evidence type="ECO:0000256" key="3">
    <source>
        <dbReference type="ARBA" id="ARBA00022980"/>
    </source>
</evidence>
<organism evidence="8 9">
    <name type="scientific">Necator americanus</name>
    <name type="common">Human hookworm</name>
    <dbReference type="NCBI Taxonomy" id="51031"/>
    <lineage>
        <taxon>Eukaryota</taxon>
        <taxon>Metazoa</taxon>
        <taxon>Ecdysozoa</taxon>
        <taxon>Nematoda</taxon>
        <taxon>Chromadorea</taxon>
        <taxon>Rhabditida</taxon>
        <taxon>Rhabditina</taxon>
        <taxon>Rhabditomorpha</taxon>
        <taxon>Strongyloidea</taxon>
        <taxon>Ancylostomatidae</taxon>
        <taxon>Bunostominae</taxon>
        <taxon>Necator</taxon>
    </lineage>
</organism>
<dbReference type="KEGG" id="nai:NECAME_09089"/>
<dbReference type="GeneID" id="25349118"/>
<keyword evidence="9" id="KW-1185">Reference proteome</keyword>
<evidence type="ECO:0000256" key="1">
    <source>
        <dbReference type="ARBA" id="ARBA00004173"/>
    </source>
</evidence>
<protein>
    <recommendedName>
        <fullName evidence="6">Large ribosomal subunit protein mL50</fullName>
    </recommendedName>
    <alternativeName>
        <fullName evidence="7">39S ribosomal protein L50, mitochondrial</fullName>
    </alternativeName>
</protein>
<evidence type="ECO:0000313" key="9">
    <source>
        <dbReference type="Proteomes" id="UP000053676"/>
    </source>
</evidence>
<evidence type="ECO:0000256" key="7">
    <source>
        <dbReference type="ARBA" id="ARBA00035398"/>
    </source>
</evidence>
<name>W2TH74_NECAM</name>
<evidence type="ECO:0000256" key="6">
    <source>
        <dbReference type="ARBA" id="ARBA00035183"/>
    </source>
</evidence>
<dbReference type="EMBL" id="KI659052">
    <property type="protein sequence ID" value="ETN80541.1"/>
    <property type="molecule type" value="Genomic_DNA"/>
</dbReference>
<dbReference type="OrthoDB" id="9939609at2759"/>
<dbReference type="Pfam" id="PF10501">
    <property type="entry name" value="Ribosomal_L50"/>
    <property type="match status" value="1"/>
</dbReference>
<dbReference type="PANTHER" id="PTHR31542">
    <property type="entry name" value="39A RIBOSOMAL PROTEIN L50, MITOCHONDRIAL"/>
    <property type="match status" value="1"/>
</dbReference>
<dbReference type="OMA" id="WFDYEDQ"/>
<reference evidence="9" key="1">
    <citation type="journal article" date="2014" name="Nat. Genet.">
        <title>Genome of the human hookworm Necator americanus.</title>
        <authorList>
            <person name="Tang Y.T."/>
            <person name="Gao X."/>
            <person name="Rosa B.A."/>
            <person name="Abubucker S."/>
            <person name="Hallsworth-Pepin K."/>
            <person name="Martin J."/>
            <person name="Tyagi R."/>
            <person name="Heizer E."/>
            <person name="Zhang X."/>
            <person name="Bhonagiri-Palsikar V."/>
            <person name="Minx P."/>
            <person name="Warren W.C."/>
            <person name="Wang Q."/>
            <person name="Zhan B."/>
            <person name="Hotez P.J."/>
            <person name="Sternberg P.W."/>
            <person name="Dougall A."/>
            <person name="Gaze S.T."/>
            <person name="Mulvenna J."/>
            <person name="Sotillo J."/>
            <person name="Ranganathan S."/>
            <person name="Rabelo E.M."/>
            <person name="Wilson R.K."/>
            <person name="Felgner P.L."/>
            <person name="Bethony J."/>
            <person name="Hawdon J.M."/>
            <person name="Gasser R.B."/>
            <person name="Loukas A."/>
            <person name="Mitreva M."/>
        </authorList>
    </citation>
    <scope>NUCLEOTIDE SEQUENCE [LARGE SCALE GENOMIC DNA]</scope>
</reference>
<gene>
    <name evidence="8" type="ORF">NECAME_09089</name>
</gene>
<comment type="similarity">
    <text evidence="2">Belongs to the mitochondrion-specific ribosomal protein mL50 family.</text>
</comment>
<dbReference type="Proteomes" id="UP000053676">
    <property type="component" value="Unassembled WGS sequence"/>
</dbReference>
<dbReference type="AlphaFoldDB" id="W2TH74"/>
<keyword evidence="5" id="KW-0687">Ribonucleoprotein</keyword>
<evidence type="ECO:0000256" key="4">
    <source>
        <dbReference type="ARBA" id="ARBA00023128"/>
    </source>
</evidence>
<dbReference type="GO" id="GO:0005762">
    <property type="term" value="C:mitochondrial large ribosomal subunit"/>
    <property type="evidence" value="ECO:0007669"/>
    <property type="project" value="TreeGrafter"/>
</dbReference>